<comment type="caution">
    <text evidence="2">The sequence shown here is derived from an EMBL/GenBank/DDBJ whole genome shotgun (WGS) entry which is preliminary data.</text>
</comment>
<sequence length="60" mass="7039">MSSFLMIMTFPLSRELLPLGCPLAGYSLLPLQSLHYRALYRFHYCTLALSLQFGRFRLQR</sequence>
<accession>A0A8T0HRR5</accession>
<reference evidence="2" key="1">
    <citation type="submission" date="2020-06" db="EMBL/GenBank/DDBJ databases">
        <title>WGS assembly of Ceratodon purpureus strain R40.</title>
        <authorList>
            <person name="Carey S.B."/>
            <person name="Jenkins J."/>
            <person name="Shu S."/>
            <person name="Lovell J.T."/>
            <person name="Sreedasyam A."/>
            <person name="Maumus F."/>
            <person name="Tiley G.P."/>
            <person name="Fernandez-Pozo N."/>
            <person name="Barry K."/>
            <person name="Chen C."/>
            <person name="Wang M."/>
            <person name="Lipzen A."/>
            <person name="Daum C."/>
            <person name="Saski C.A."/>
            <person name="Payton A.C."/>
            <person name="Mcbreen J.C."/>
            <person name="Conrad R.E."/>
            <person name="Kollar L.M."/>
            <person name="Olsson S."/>
            <person name="Huttunen S."/>
            <person name="Landis J.B."/>
            <person name="Wickett N.J."/>
            <person name="Johnson M.G."/>
            <person name="Rensing S.A."/>
            <person name="Grimwood J."/>
            <person name="Schmutz J."/>
            <person name="Mcdaniel S.F."/>
        </authorList>
    </citation>
    <scope>NUCLEOTIDE SEQUENCE</scope>
    <source>
        <strain evidence="2">R40</strain>
    </source>
</reference>
<dbReference type="AlphaFoldDB" id="A0A8T0HRR5"/>
<keyword evidence="3" id="KW-1185">Reference proteome</keyword>
<name>A0A8T0HRR5_CERPU</name>
<protein>
    <submittedName>
        <fullName evidence="2">Uncharacterized protein</fullName>
    </submittedName>
</protein>
<feature type="chain" id="PRO_5035907108" evidence="1">
    <location>
        <begin position="16"/>
        <end position="60"/>
    </location>
</feature>
<evidence type="ECO:0000313" key="2">
    <source>
        <dbReference type="EMBL" id="KAG0573526.1"/>
    </source>
</evidence>
<organism evidence="2 3">
    <name type="scientific">Ceratodon purpureus</name>
    <name type="common">Fire moss</name>
    <name type="synonym">Dicranum purpureum</name>
    <dbReference type="NCBI Taxonomy" id="3225"/>
    <lineage>
        <taxon>Eukaryota</taxon>
        <taxon>Viridiplantae</taxon>
        <taxon>Streptophyta</taxon>
        <taxon>Embryophyta</taxon>
        <taxon>Bryophyta</taxon>
        <taxon>Bryophytina</taxon>
        <taxon>Bryopsida</taxon>
        <taxon>Dicranidae</taxon>
        <taxon>Pseudoditrichales</taxon>
        <taxon>Ditrichaceae</taxon>
        <taxon>Ceratodon</taxon>
    </lineage>
</organism>
<dbReference type="Proteomes" id="UP000822688">
    <property type="component" value="Chromosome V"/>
</dbReference>
<gene>
    <name evidence="2" type="ORF">KC19_VG185200</name>
</gene>
<proteinExistence type="predicted"/>
<keyword evidence="1" id="KW-0732">Signal</keyword>
<evidence type="ECO:0000313" key="3">
    <source>
        <dbReference type="Proteomes" id="UP000822688"/>
    </source>
</evidence>
<dbReference type="EMBL" id="CM026426">
    <property type="protein sequence ID" value="KAG0573526.1"/>
    <property type="molecule type" value="Genomic_DNA"/>
</dbReference>
<feature type="signal peptide" evidence="1">
    <location>
        <begin position="1"/>
        <end position="15"/>
    </location>
</feature>
<evidence type="ECO:0000256" key="1">
    <source>
        <dbReference type="SAM" id="SignalP"/>
    </source>
</evidence>